<dbReference type="SUPFAM" id="SSF63867">
    <property type="entry name" value="MoeA C-terminal domain-like"/>
    <property type="match status" value="1"/>
</dbReference>
<evidence type="ECO:0000313" key="10">
    <source>
        <dbReference type="Proteomes" id="UP000234198"/>
    </source>
</evidence>
<protein>
    <recommendedName>
        <fullName evidence="7">Molybdopterin molybdenumtransferase</fullName>
        <ecNumber evidence="7">2.10.1.1</ecNumber>
    </recommendedName>
</protein>
<reference evidence="9 10" key="1">
    <citation type="submission" date="2017-12" db="EMBL/GenBank/DDBJ databases">
        <title>Phylogenetic diversity of female urinary microbiome.</title>
        <authorList>
            <person name="Thomas-White K."/>
            <person name="Wolfe A.J."/>
        </authorList>
    </citation>
    <scope>NUCLEOTIDE SEQUENCE [LARGE SCALE GENOMIC DNA]</scope>
    <source>
        <strain evidence="9 10">UMB0018</strain>
    </source>
</reference>
<dbReference type="GO" id="GO:0061599">
    <property type="term" value="F:molybdopterin molybdotransferase activity"/>
    <property type="evidence" value="ECO:0007669"/>
    <property type="project" value="UniProtKB-UniRule"/>
</dbReference>
<name>A0A2I1HYC4_9ACTO</name>
<keyword evidence="7 9" id="KW-0808">Transferase</keyword>
<organism evidence="9 10">
    <name type="scientific">Schaalia odontolytica</name>
    <dbReference type="NCBI Taxonomy" id="1660"/>
    <lineage>
        <taxon>Bacteria</taxon>
        <taxon>Bacillati</taxon>
        <taxon>Actinomycetota</taxon>
        <taxon>Actinomycetes</taxon>
        <taxon>Actinomycetales</taxon>
        <taxon>Actinomycetaceae</taxon>
        <taxon>Schaalia</taxon>
    </lineage>
</organism>
<dbReference type="CDD" id="cd00887">
    <property type="entry name" value="MoeA"/>
    <property type="match status" value="1"/>
</dbReference>
<dbReference type="EC" id="2.10.1.1" evidence="7"/>
<comment type="catalytic activity">
    <reaction evidence="6">
        <text>adenylyl-molybdopterin + molybdate = Mo-molybdopterin + AMP + H(+)</text>
        <dbReference type="Rhea" id="RHEA:35047"/>
        <dbReference type="ChEBI" id="CHEBI:15378"/>
        <dbReference type="ChEBI" id="CHEBI:36264"/>
        <dbReference type="ChEBI" id="CHEBI:62727"/>
        <dbReference type="ChEBI" id="CHEBI:71302"/>
        <dbReference type="ChEBI" id="CHEBI:456215"/>
        <dbReference type="EC" id="2.10.1.1"/>
    </reaction>
</comment>
<gene>
    <name evidence="9" type="ORF">CYJ22_09100</name>
</gene>
<comment type="function">
    <text evidence="1 7">Catalyzes the insertion of molybdate into adenylated molybdopterin with the concomitant release of AMP.</text>
</comment>
<dbReference type="Proteomes" id="UP000234198">
    <property type="component" value="Unassembled WGS sequence"/>
</dbReference>
<dbReference type="SMART" id="SM00852">
    <property type="entry name" value="MoCF_biosynth"/>
    <property type="match status" value="1"/>
</dbReference>
<dbReference type="PANTHER" id="PTHR10192">
    <property type="entry name" value="MOLYBDOPTERIN BIOSYNTHESIS PROTEIN"/>
    <property type="match status" value="1"/>
</dbReference>
<evidence type="ECO:0000313" key="9">
    <source>
        <dbReference type="EMBL" id="PKY63823.1"/>
    </source>
</evidence>
<dbReference type="InterPro" id="IPR036688">
    <property type="entry name" value="MoeA_C_domain_IV_sf"/>
</dbReference>
<dbReference type="Pfam" id="PF03454">
    <property type="entry name" value="MoeA_C"/>
    <property type="match status" value="1"/>
</dbReference>
<dbReference type="GO" id="GO:0046872">
    <property type="term" value="F:metal ion binding"/>
    <property type="evidence" value="ECO:0007669"/>
    <property type="project" value="UniProtKB-UniRule"/>
</dbReference>
<dbReference type="GO" id="GO:0005829">
    <property type="term" value="C:cytosol"/>
    <property type="evidence" value="ECO:0007669"/>
    <property type="project" value="TreeGrafter"/>
</dbReference>
<evidence type="ECO:0000256" key="5">
    <source>
        <dbReference type="ARBA" id="ARBA00023150"/>
    </source>
</evidence>
<dbReference type="RefSeq" id="WP_101602382.1">
    <property type="nucleotide sequence ID" value="NZ_PKKM01000014.1"/>
</dbReference>
<feature type="domain" description="MoaB/Mog" evidence="8">
    <location>
        <begin position="188"/>
        <end position="328"/>
    </location>
</feature>
<keyword evidence="7" id="KW-0460">Magnesium</keyword>
<dbReference type="Gene3D" id="3.90.105.10">
    <property type="entry name" value="Molybdopterin biosynthesis moea protein, domain 2"/>
    <property type="match status" value="1"/>
</dbReference>
<dbReference type="UniPathway" id="UPA00344"/>
<proteinExistence type="inferred from homology"/>
<dbReference type="Pfam" id="PF00994">
    <property type="entry name" value="MoCF_biosynth"/>
    <property type="match status" value="1"/>
</dbReference>
<evidence type="ECO:0000256" key="1">
    <source>
        <dbReference type="ARBA" id="ARBA00002901"/>
    </source>
</evidence>
<dbReference type="Gene3D" id="2.40.340.10">
    <property type="entry name" value="MoeA, C-terminal, domain IV"/>
    <property type="match status" value="1"/>
</dbReference>
<dbReference type="SUPFAM" id="SSF53218">
    <property type="entry name" value="Molybdenum cofactor biosynthesis proteins"/>
    <property type="match status" value="1"/>
</dbReference>
<dbReference type="GO" id="GO:0006777">
    <property type="term" value="P:Mo-molybdopterin cofactor biosynthetic process"/>
    <property type="evidence" value="ECO:0007669"/>
    <property type="project" value="UniProtKB-UniRule"/>
</dbReference>
<comment type="similarity">
    <text evidence="3 7">Belongs to the MoeA family.</text>
</comment>
<dbReference type="Gene3D" id="2.170.190.11">
    <property type="entry name" value="Molybdopterin biosynthesis moea protein, domain 3"/>
    <property type="match status" value="1"/>
</dbReference>
<dbReference type="InterPro" id="IPR001453">
    <property type="entry name" value="MoaB/Mog_dom"/>
</dbReference>
<dbReference type="InterPro" id="IPR005111">
    <property type="entry name" value="MoeA_C_domain_IV"/>
</dbReference>
<evidence type="ECO:0000256" key="6">
    <source>
        <dbReference type="ARBA" id="ARBA00047317"/>
    </source>
</evidence>
<keyword evidence="7" id="KW-0479">Metal-binding</keyword>
<evidence type="ECO:0000256" key="3">
    <source>
        <dbReference type="ARBA" id="ARBA00010763"/>
    </source>
</evidence>
<dbReference type="InterPro" id="IPR036425">
    <property type="entry name" value="MoaB/Mog-like_dom_sf"/>
</dbReference>
<dbReference type="Gene3D" id="3.40.980.10">
    <property type="entry name" value="MoaB/Mog-like domain"/>
    <property type="match status" value="1"/>
</dbReference>
<dbReference type="InterPro" id="IPR005110">
    <property type="entry name" value="MoeA_linker/N"/>
</dbReference>
<dbReference type="InterPro" id="IPR036135">
    <property type="entry name" value="MoeA_linker/N_sf"/>
</dbReference>
<dbReference type="InterPro" id="IPR038987">
    <property type="entry name" value="MoeA-like"/>
</dbReference>
<dbReference type="AlphaFoldDB" id="A0A2I1HYC4"/>
<accession>A0A2I1HYC4</accession>
<dbReference type="PANTHER" id="PTHR10192:SF5">
    <property type="entry name" value="GEPHYRIN"/>
    <property type="match status" value="1"/>
</dbReference>
<dbReference type="FunFam" id="2.170.190.11:FF:000001">
    <property type="entry name" value="Molybdopterin molybdenumtransferase"/>
    <property type="match status" value="1"/>
</dbReference>
<comment type="caution">
    <text evidence="9">The sequence shown here is derived from an EMBL/GenBank/DDBJ whole genome shotgun (WGS) entry which is preliminary data.</text>
</comment>
<dbReference type="NCBIfam" id="NF045515">
    <property type="entry name" value="Glp_gephyrin"/>
    <property type="match status" value="1"/>
</dbReference>
<dbReference type="SUPFAM" id="SSF63882">
    <property type="entry name" value="MoeA N-terminal region -like"/>
    <property type="match status" value="1"/>
</dbReference>
<evidence type="ECO:0000259" key="8">
    <source>
        <dbReference type="SMART" id="SM00852"/>
    </source>
</evidence>
<comment type="pathway">
    <text evidence="2 7">Cofactor biosynthesis; molybdopterin biosynthesis.</text>
</comment>
<evidence type="ECO:0000256" key="7">
    <source>
        <dbReference type="RuleBase" id="RU365090"/>
    </source>
</evidence>
<keyword evidence="4 7" id="KW-0500">Molybdenum</keyword>
<comment type="cofactor">
    <cofactor evidence="7">
        <name>Mg(2+)</name>
        <dbReference type="ChEBI" id="CHEBI:18420"/>
    </cofactor>
</comment>
<evidence type="ECO:0000256" key="4">
    <source>
        <dbReference type="ARBA" id="ARBA00022505"/>
    </source>
</evidence>
<evidence type="ECO:0000256" key="2">
    <source>
        <dbReference type="ARBA" id="ARBA00005046"/>
    </source>
</evidence>
<keyword evidence="5 7" id="KW-0501">Molybdenum cofactor biosynthesis</keyword>
<dbReference type="Pfam" id="PF03453">
    <property type="entry name" value="MoeA_N"/>
    <property type="match status" value="1"/>
</dbReference>
<sequence length="425" mass="43769">MHDPSLSTAQHRELIEALALSHVLPHDTLPIEECLGRRLAVDIHSLIPLPPFTNSAMDGFAVRREDLEGEGPWTLPVAGDIPAGDTRENRLEKGQAWRIMTGAPIPQGADTVVKVEHTDHAAGVAQAPDSVEIRVAPKLGANVRVAGEALEAGSPVLKAGRILDGTALSAAASVGHGTLMVLPRPRVIVVSTGTELKRAGEALERGQIPDSNGILLRGLVEDAGGQVVAHLRTGDTPAELRTALDEAPEADLVLTAGGISAGAFEVVRLTLGTDAGFHHVAQQPGGPQGVGSTQVGAGGRETPVICLPGNPVSVFTTFHMYVAGALAVMSGLVAPEHGGTVPSGVLARAHVGWESPSGKTQFIPLRFVSGKGDEAGARWVEPAHPLGSKSHLVASLANAEAIGVVAPDVEQVEAGQELAVVPLVG</sequence>
<dbReference type="EMBL" id="PKKM01000014">
    <property type="protein sequence ID" value="PKY63823.1"/>
    <property type="molecule type" value="Genomic_DNA"/>
</dbReference>